<keyword evidence="2" id="KW-1185">Reference proteome</keyword>
<gene>
    <name evidence="1" type="ORF">GEMMAAP_11020</name>
</gene>
<dbReference type="eggNOG" id="ENOG5030NMQ">
    <property type="taxonomic scope" value="Bacteria"/>
</dbReference>
<sequence length="269" mass="27537">MHRCRHALARALVLPALFACGSIGDGGVTVKGDIEGLDTLAFRGDSLLAQADRAPMVLDSLRLAAQAEFEQALKDSLGGGSRVATGAGDGTLASPGANVRDATGALTAGTIMSKRAQARGDSMARAFAAKMTGAGAGTDRAHGDTVRGQLIWQGTEPARAVVLRTAQSTIALSGMATTGMSKLVGSEVVVRGVRITPRDVVVSDFYVRAADGVPAFDGTILPDGGLKLTDGSGTRRVPLPSALQGLTGARVWVAVKDGRPFAYGLIANR</sequence>
<name>A0A143BL15_9BACT</name>
<dbReference type="EMBL" id="CP011454">
    <property type="protein sequence ID" value="AMW05200.1"/>
    <property type="molecule type" value="Genomic_DNA"/>
</dbReference>
<accession>A0A143BL15</accession>
<dbReference type="KEGG" id="gph:GEMMAAP_11020"/>
<evidence type="ECO:0000313" key="2">
    <source>
        <dbReference type="Proteomes" id="UP000076404"/>
    </source>
</evidence>
<evidence type="ECO:0000313" key="1">
    <source>
        <dbReference type="EMBL" id="AMW05200.1"/>
    </source>
</evidence>
<protein>
    <submittedName>
        <fullName evidence="1">Uncharacterized protein</fullName>
    </submittedName>
</protein>
<reference evidence="1 2" key="2">
    <citation type="journal article" date="2016" name="Environ. Microbiol. Rep.">
        <title>Metagenomic evidence for the presence of phototrophic Gemmatimonadetes bacteria in diverse environments.</title>
        <authorList>
            <person name="Zeng Y."/>
            <person name="Baumbach J."/>
            <person name="Barbosa E.G."/>
            <person name="Azevedo V."/>
            <person name="Zhang C."/>
            <person name="Koblizek M."/>
        </authorList>
    </citation>
    <scope>NUCLEOTIDE SEQUENCE [LARGE SCALE GENOMIC DNA]</scope>
    <source>
        <strain evidence="1 2">AP64</strain>
    </source>
</reference>
<dbReference type="AlphaFoldDB" id="A0A143BL15"/>
<reference evidence="1 2" key="1">
    <citation type="journal article" date="2014" name="Proc. Natl. Acad. Sci. U.S.A.">
        <title>Functional type 2 photosynthetic reaction centers found in the rare bacterial phylum Gemmatimonadetes.</title>
        <authorList>
            <person name="Zeng Y."/>
            <person name="Feng F."/>
            <person name="Medova H."/>
            <person name="Dean J."/>
            <person name="Koblizek M."/>
        </authorList>
    </citation>
    <scope>NUCLEOTIDE SEQUENCE [LARGE SCALE GENOMIC DNA]</scope>
    <source>
        <strain evidence="1 2">AP64</strain>
    </source>
</reference>
<organism evidence="1 2">
    <name type="scientific">Gemmatimonas phototrophica</name>
    <dbReference type="NCBI Taxonomy" id="1379270"/>
    <lineage>
        <taxon>Bacteria</taxon>
        <taxon>Pseudomonadati</taxon>
        <taxon>Gemmatimonadota</taxon>
        <taxon>Gemmatimonadia</taxon>
        <taxon>Gemmatimonadales</taxon>
        <taxon>Gemmatimonadaceae</taxon>
        <taxon>Gemmatimonas</taxon>
    </lineage>
</organism>
<proteinExistence type="predicted"/>
<dbReference type="Proteomes" id="UP000076404">
    <property type="component" value="Chromosome"/>
</dbReference>